<reference evidence="2 3" key="1">
    <citation type="submission" date="2019-06" db="EMBL/GenBank/DDBJ databases">
        <title>Whole genome shotgun sequence of Streptomyces spinoverrucosus NBRC 14228.</title>
        <authorList>
            <person name="Hosoyama A."/>
            <person name="Uohara A."/>
            <person name="Ohji S."/>
            <person name="Ichikawa N."/>
        </authorList>
    </citation>
    <scope>NUCLEOTIDE SEQUENCE [LARGE SCALE GENOMIC DNA]</scope>
    <source>
        <strain evidence="2 3">NBRC 14228</strain>
    </source>
</reference>
<protein>
    <submittedName>
        <fullName evidence="2">Uncharacterized protein</fullName>
    </submittedName>
</protein>
<dbReference type="EMBL" id="BJND01000020">
    <property type="protein sequence ID" value="GEC05275.1"/>
    <property type="molecule type" value="Genomic_DNA"/>
</dbReference>
<accession>A0A4Y3VGC4</accession>
<evidence type="ECO:0000256" key="1">
    <source>
        <dbReference type="SAM" id="MobiDB-lite"/>
    </source>
</evidence>
<keyword evidence="3" id="KW-1185">Reference proteome</keyword>
<organism evidence="2 3">
    <name type="scientific">Streptomyces spinoverrucosus</name>
    <dbReference type="NCBI Taxonomy" id="284043"/>
    <lineage>
        <taxon>Bacteria</taxon>
        <taxon>Bacillati</taxon>
        <taxon>Actinomycetota</taxon>
        <taxon>Actinomycetes</taxon>
        <taxon>Kitasatosporales</taxon>
        <taxon>Streptomycetaceae</taxon>
        <taxon>Streptomyces</taxon>
    </lineage>
</organism>
<dbReference type="AlphaFoldDB" id="A0A4Y3VGC4"/>
<gene>
    <name evidence="2" type="ORF">SSP24_29300</name>
</gene>
<dbReference type="Proteomes" id="UP000317881">
    <property type="component" value="Unassembled WGS sequence"/>
</dbReference>
<evidence type="ECO:0000313" key="3">
    <source>
        <dbReference type="Proteomes" id="UP000317881"/>
    </source>
</evidence>
<proteinExistence type="predicted"/>
<evidence type="ECO:0000313" key="2">
    <source>
        <dbReference type="EMBL" id="GEC05275.1"/>
    </source>
</evidence>
<name>A0A4Y3VGC4_9ACTN</name>
<comment type="caution">
    <text evidence="2">The sequence shown here is derived from an EMBL/GenBank/DDBJ whole genome shotgun (WGS) entry which is preliminary data.</text>
</comment>
<sequence>MRAQMDQREQRLLETAELAPPDVTGLAMLVQQPGNMLNELIRDIEHGRIRNHRVPSVAGVLSGITTPTTRGPASSPRPLTSHFTLQHRMKEVQ</sequence>
<feature type="compositionally biased region" description="Polar residues" evidence="1">
    <location>
        <begin position="63"/>
        <end position="84"/>
    </location>
</feature>
<feature type="region of interest" description="Disordered" evidence="1">
    <location>
        <begin position="60"/>
        <end position="93"/>
    </location>
</feature>